<keyword evidence="6" id="KW-0945">Host-virus interaction</keyword>
<comment type="similarity">
    <text evidence="4">Belongs to the poxviridae LAP protein family.</text>
</comment>
<dbReference type="GO" id="GO:0046776">
    <property type="term" value="P:symbiont-mediated suppression of host antigen processing and presentation of peptide antigen via MHC class I"/>
    <property type="evidence" value="ECO:0007669"/>
    <property type="project" value="UniProtKB-KW"/>
</dbReference>
<reference evidence="19" key="1">
    <citation type="submission" date="2018-10" db="EMBL/GenBank/DDBJ databases">
        <title>Hidden diversity of soil giant viruses.</title>
        <authorList>
            <person name="Schulz F."/>
            <person name="Alteio L."/>
            <person name="Goudeau D."/>
            <person name="Ryan E.M."/>
            <person name="Malmstrom R.R."/>
            <person name="Blanchard J."/>
            <person name="Woyke T."/>
        </authorList>
    </citation>
    <scope>NUCLEOTIDE SEQUENCE</scope>
    <source>
        <strain evidence="19">BAV1</strain>
    </source>
</reference>
<keyword evidence="16" id="KW-0812">Transmembrane</keyword>
<evidence type="ECO:0000256" key="13">
    <source>
        <dbReference type="ARBA" id="ARBA00025257"/>
    </source>
</evidence>
<keyword evidence="10" id="KW-1040">Host Golgi apparatus</keyword>
<dbReference type="GO" id="GO:0044177">
    <property type="term" value="C:host cell Golgi apparatus"/>
    <property type="evidence" value="ECO:0007669"/>
    <property type="project" value="UniProtKB-SubCell"/>
</dbReference>
<dbReference type="EMBL" id="MK072022">
    <property type="protein sequence ID" value="AYV77262.1"/>
    <property type="molecule type" value="Genomic_DNA"/>
</dbReference>
<evidence type="ECO:0000256" key="3">
    <source>
        <dbReference type="ARBA" id="ARBA00004359"/>
    </source>
</evidence>
<keyword evidence="12" id="KW-1039">Host endosome</keyword>
<evidence type="ECO:0000256" key="11">
    <source>
        <dbReference type="ARBA" id="ARBA00022833"/>
    </source>
</evidence>
<evidence type="ECO:0000256" key="15">
    <source>
        <dbReference type="PROSITE-ProRule" id="PRU00175"/>
    </source>
</evidence>
<sequence length="260" mass="29582">MEGEVGPSIKEQINENECKYCLEVIPNEKIDSIALRPCNCNNYVHKTCLDNWNLARPKEVNHCEVCNFVYVRSLIRTFDRHAFCFDILKILYVVLAILFIAFCCPFVMFGYGLFDIPPDDSGPRLPMTIIGTLWFYMIYFILVIGCGWRHVADMRVSHIDFCNSSTIVKMATITYYIGISIIIVQLIGLVFGNIILGRPVAFTPRGETFGISLGLIVGFAGVNLLIYFIIRGIRNYVRNNWIKETVVISNNVNNVNNDVV</sequence>
<keyword evidence="6" id="KW-0899">Viral immunoevasion</keyword>
<evidence type="ECO:0000256" key="6">
    <source>
        <dbReference type="ARBA" id="ARBA00022560"/>
    </source>
</evidence>
<keyword evidence="8" id="KW-0479">Metal-binding</keyword>
<keyword evidence="16" id="KW-0472">Membrane</keyword>
<dbReference type="GO" id="GO:0008270">
    <property type="term" value="F:zinc ion binding"/>
    <property type="evidence" value="ECO:0007669"/>
    <property type="project" value="UniProtKB-KW"/>
</dbReference>
<dbReference type="SUPFAM" id="SSF57850">
    <property type="entry name" value="RING/U-box"/>
    <property type="match status" value="1"/>
</dbReference>
<feature type="transmembrane region" description="Helical" evidence="16">
    <location>
        <begin position="208"/>
        <end position="230"/>
    </location>
</feature>
<evidence type="ECO:0000256" key="12">
    <source>
        <dbReference type="ARBA" id="ARBA00023046"/>
    </source>
</evidence>
<dbReference type="InterPro" id="IPR011016">
    <property type="entry name" value="Znf_RING-CH"/>
</dbReference>
<dbReference type="GO" id="GO:0033644">
    <property type="term" value="C:host cell membrane"/>
    <property type="evidence" value="ECO:0007669"/>
    <property type="project" value="UniProtKB-SubCell"/>
</dbReference>
<keyword evidence="16" id="KW-1133">Transmembrane helix</keyword>
<feature type="transmembrane region" description="Helical" evidence="16">
    <location>
        <begin position="90"/>
        <end position="113"/>
    </location>
</feature>
<evidence type="ECO:0000313" key="19">
    <source>
        <dbReference type="EMBL" id="AYV77262.1"/>
    </source>
</evidence>
<evidence type="ECO:0000256" key="14">
    <source>
        <dbReference type="ARBA" id="ARBA00031582"/>
    </source>
</evidence>
<evidence type="ECO:0000256" key="16">
    <source>
        <dbReference type="SAM" id="Phobius"/>
    </source>
</evidence>
<keyword evidence="9 15" id="KW-0863">Zinc-finger</keyword>
<proteinExistence type="inferred from homology"/>
<dbReference type="PROSITE" id="PS50089">
    <property type="entry name" value="ZF_RING_2"/>
    <property type="match status" value="1"/>
</dbReference>
<keyword evidence="6" id="KW-1080">Inhibition of host adaptive immune response by virus</keyword>
<comment type="subcellular location">
    <subcellularLocation>
        <location evidence="3">Host Golgi apparatus</location>
        <location evidence="3">Host trans-Golgi network membrane</location>
    </subcellularLocation>
    <subcellularLocation>
        <location evidence="1">Host early endosome membrane</location>
    </subcellularLocation>
    <subcellularLocation>
        <location evidence="2">Host membrane</location>
        <topology evidence="2">Multi-pass membrane protein</topology>
    </subcellularLocation>
</comment>
<dbReference type="InterPro" id="IPR001841">
    <property type="entry name" value="Znf_RING"/>
</dbReference>
<keyword evidence="11" id="KW-0862">Zinc</keyword>
<name>A0A3G4ZQT8_9VIRU</name>
<evidence type="ECO:0000256" key="2">
    <source>
        <dbReference type="ARBA" id="ARBA00004301"/>
    </source>
</evidence>
<dbReference type="PROSITE" id="PS51292">
    <property type="entry name" value="ZF_RING_CH"/>
    <property type="match status" value="1"/>
</dbReference>
<evidence type="ECO:0000256" key="7">
    <source>
        <dbReference type="ARBA" id="ARBA00022625"/>
    </source>
</evidence>
<evidence type="ECO:0000259" key="17">
    <source>
        <dbReference type="PROSITE" id="PS50089"/>
    </source>
</evidence>
<evidence type="ECO:0000256" key="8">
    <source>
        <dbReference type="ARBA" id="ARBA00022723"/>
    </source>
</evidence>
<evidence type="ECO:0000256" key="9">
    <source>
        <dbReference type="ARBA" id="ARBA00022771"/>
    </source>
</evidence>
<evidence type="ECO:0000256" key="4">
    <source>
        <dbReference type="ARBA" id="ARBA00006560"/>
    </source>
</evidence>
<feature type="domain" description="RING-type" evidence="17">
    <location>
        <begin position="18"/>
        <end position="67"/>
    </location>
</feature>
<gene>
    <name evidence="19" type="ORF">Barrevirus25_5</name>
</gene>
<keyword evidence="7" id="KW-1115">Inhibition of host MHC class I molecule presentation by virus</keyword>
<evidence type="ECO:0000256" key="1">
    <source>
        <dbReference type="ARBA" id="ARBA00004280"/>
    </source>
</evidence>
<comment type="function">
    <text evidence="13">E3 ubiquitin-protein ligase which promotes ubiquitination and subsequent degradation of host MHC-I and CD4 molecules, presumably to prevent lysis of infected cells by cytotoxic T-lymphocytes and NK cell. Binds target molecules through transmembrane interaction. The result of this ubiquitination is the enhancement of the endocytosis of the target chain and the delivery to the lysosome, where it is proteolytically destroyed.</text>
</comment>
<evidence type="ECO:0000259" key="18">
    <source>
        <dbReference type="PROSITE" id="PS51292"/>
    </source>
</evidence>
<organism evidence="19">
    <name type="scientific">Barrevirus sp</name>
    <dbReference type="NCBI Taxonomy" id="2487763"/>
    <lineage>
        <taxon>Viruses</taxon>
        <taxon>Varidnaviria</taxon>
        <taxon>Bamfordvirae</taxon>
        <taxon>Nucleocytoviricota</taxon>
        <taxon>Megaviricetes</taxon>
        <taxon>Imitervirales</taxon>
        <taxon>Mimiviridae</taxon>
        <taxon>Klosneuvirinae</taxon>
    </lineage>
</organism>
<dbReference type="Gene3D" id="3.30.40.10">
    <property type="entry name" value="Zinc/RING finger domain, C3HC4 (zinc finger)"/>
    <property type="match status" value="1"/>
</dbReference>
<accession>A0A3G4ZQT8</accession>
<protein>
    <recommendedName>
        <fullName evidence="5">E3 ubiquitin-protein ligase LAP</fullName>
    </recommendedName>
    <alternativeName>
        <fullName evidence="14">Leukemia associated protein</fullName>
    </alternativeName>
</protein>
<dbReference type="SMART" id="SM00744">
    <property type="entry name" value="RINGv"/>
    <property type="match status" value="1"/>
</dbReference>
<feature type="transmembrane region" description="Helical" evidence="16">
    <location>
        <begin position="173"/>
        <end position="196"/>
    </location>
</feature>
<feature type="domain" description="RING-CH-type" evidence="18">
    <location>
        <begin position="10"/>
        <end position="73"/>
    </location>
</feature>
<evidence type="ECO:0000256" key="5">
    <source>
        <dbReference type="ARBA" id="ARBA00018161"/>
    </source>
</evidence>
<evidence type="ECO:0000256" key="10">
    <source>
        <dbReference type="ARBA" id="ARBA00022812"/>
    </source>
</evidence>
<feature type="transmembrane region" description="Helical" evidence="16">
    <location>
        <begin position="133"/>
        <end position="152"/>
    </location>
</feature>
<dbReference type="Pfam" id="PF12906">
    <property type="entry name" value="RINGv"/>
    <property type="match status" value="1"/>
</dbReference>
<dbReference type="InterPro" id="IPR013083">
    <property type="entry name" value="Znf_RING/FYVE/PHD"/>
</dbReference>